<comment type="caution">
    <text evidence="2">The sequence shown here is derived from an EMBL/GenBank/DDBJ whole genome shotgun (WGS) entry which is preliminary data.</text>
</comment>
<dbReference type="EMBL" id="JBBBZM010000034">
    <property type="protein sequence ID" value="KAL0637433.1"/>
    <property type="molecule type" value="Genomic_DNA"/>
</dbReference>
<dbReference type="PANTHER" id="PTHR23146:SF0">
    <property type="entry name" value="RNA POLYMERASE-ASSOCIATED PROTEIN LEO1"/>
    <property type="match status" value="1"/>
</dbReference>
<feature type="compositionally biased region" description="Basic residues" evidence="1">
    <location>
        <begin position="477"/>
        <end position="491"/>
    </location>
</feature>
<feature type="compositionally biased region" description="Low complexity" evidence="1">
    <location>
        <begin position="319"/>
        <end position="332"/>
    </location>
</feature>
<keyword evidence="3" id="KW-1185">Reference proteome</keyword>
<evidence type="ECO:0000313" key="3">
    <source>
        <dbReference type="Proteomes" id="UP001447188"/>
    </source>
</evidence>
<feature type="compositionally biased region" description="Basic residues" evidence="1">
    <location>
        <begin position="443"/>
        <end position="453"/>
    </location>
</feature>
<feature type="compositionally biased region" description="Acidic residues" evidence="1">
    <location>
        <begin position="458"/>
        <end position="471"/>
    </location>
</feature>
<evidence type="ECO:0000313" key="2">
    <source>
        <dbReference type="EMBL" id="KAL0637433.1"/>
    </source>
</evidence>
<feature type="region of interest" description="Disordered" evidence="1">
    <location>
        <begin position="1"/>
        <end position="164"/>
    </location>
</feature>
<sequence length="501" mass="55051">MSSPELPPHSLPPPVSHFSADKLTATAESATAPSPDAEGSPASPERPTGNKYDQMFGSDNESAQNRDEYGDDDEDEDAGVRKRSRKAAAHGDGAADLDADGEADDDDDDKGLFGDDSDDDVQKAKELSDHELEGTPEMDEADHEPERSYRSIDVSLPRHPVPNPGNDDLYLLRIPSLIAIQPQIFYPENFTLGNMATPDSMTSPYTAATTTIRVRKSPVDPSVLQSNARVIRWSDGSLSLQIASSPNLYDLTSKPLAPSHKTPEKYDPSQDSHTYLLTPHESAGMLRFLGHATQSLNVIPTGASQANMEAVSRLHEQLAAAQAARGGRSRGQPSIEITDMRDPEAERKEAERIARDKERAAKKLENQQRRARGGAPGGNSEPRGPKYPPRSTGTRSKRDSPPITGGLRKSKEDEYDLEDDFVQKSDDEEVLESSDEDESGNDKRRRKAPVQKKRREEPEEEDEEDEAEFTDDDKGGKGRSRAGGRAGKRRRVVDDDDEDDE</sequence>
<proteinExistence type="predicted"/>
<feature type="region of interest" description="Disordered" evidence="1">
    <location>
        <begin position="319"/>
        <end position="501"/>
    </location>
</feature>
<feature type="region of interest" description="Disordered" evidence="1">
    <location>
        <begin position="251"/>
        <end position="273"/>
    </location>
</feature>
<dbReference type="PANTHER" id="PTHR23146">
    <property type="entry name" value="LEO1 PROTEIN"/>
    <property type="match status" value="1"/>
</dbReference>
<organism evidence="2 3">
    <name type="scientific">Discina gigas</name>
    <dbReference type="NCBI Taxonomy" id="1032678"/>
    <lineage>
        <taxon>Eukaryota</taxon>
        <taxon>Fungi</taxon>
        <taxon>Dikarya</taxon>
        <taxon>Ascomycota</taxon>
        <taxon>Pezizomycotina</taxon>
        <taxon>Pezizomycetes</taxon>
        <taxon>Pezizales</taxon>
        <taxon>Discinaceae</taxon>
        <taxon>Discina</taxon>
    </lineage>
</organism>
<feature type="compositionally biased region" description="Acidic residues" evidence="1">
    <location>
        <begin position="95"/>
        <end position="119"/>
    </location>
</feature>
<feature type="compositionally biased region" description="Acidic residues" evidence="1">
    <location>
        <begin position="413"/>
        <end position="439"/>
    </location>
</feature>
<feature type="compositionally biased region" description="Basic and acidic residues" evidence="1">
    <location>
        <begin position="120"/>
        <end position="133"/>
    </location>
</feature>
<feature type="compositionally biased region" description="Acidic residues" evidence="1">
    <location>
        <begin position="134"/>
        <end position="143"/>
    </location>
</feature>
<reference evidence="2 3" key="1">
    <citation type="submission" date="2024-02" db="EMBL/GenBank/DDBJ databases">
        <title>Discinaceae phylogenomics.</title>
        <authorList>
            <person name="Dirks A.C."/>
            <person name="James T.Y."/>
        </authorList>
    </citation>
    <scope>NUCLEOTIDE SEQUENCE [LARGE SCALE GENOMIC DNA]</scope>
    <source>
        <strain evidence="2 3">ACD0624</strain>
    </source>
</reference>
<protein>
    <submittedName>
        <fullName evidence="2">Paf1 complex component</fullName>
    </submittedName>
</protein>
<dbReference type="Pfam" id="PF04004">
    <property type="entry name" value="Leo1"/>
    <property type="match status" value="1"/>
</dbReference>
<evidence type="ECO:0000256" key="1">
    <source>
        <dbReference type="SAM" id="MobiDB-lite"/>
    </source>
</evidence>
<dbReference type="Proteomes" id="UP001447188">
    <property type="component" value="Unassembled WGS sequence"/>
</dbReference>
<accession>A0ABR3GNL6</accession>
<gene>
    <name evidence="2" type="primary">LEO1</name>
    <name evidence="2" type="ORF">Q9L58_003488</name>
</gene>
<feature type="compositionally biased region" description="Low complexity" evidence="1">
    <location>
        <begin position="25"/>
        <end position="38"/>
    </location>
</feature>
<feature type="compositionally biased region" description="Basic and acidic residues" evidence="1">
    <location>
        <begin position="261"/>
        <end position="270"/>
    </location>
</feature>
<name>A0ABR3GNL6_9PEZI</name>
<feature type="compositionally biased region" description="Basic and acidic residues" evidence="1">
    <location>
        <begin position="338"/>
        <end position="368"/>
    </location>
</feature>
<dbReference type="InterPro" id="IPR007149">
    <property type="entry name" value="Leo1"/>
</dbReference>
<feature type="compositionally biased region" description="Pro residues" evidence="1">
    <location>
        <begin position="1"/>
        <end position="15"/>
    </location>
</feature>